<evidence type="ECO:0000256" key="5">
    <source>
        <dbReference type="ARBA" id="ARBA00023136"/>
    </source>
</evidence>
<evidence type="ECO:0000256" key="3">
    <source>
        <dbReference type="ARBA" id="ARBA00022737"/>
    </source>
</evidence>
<evidence type="ECO:0000313" key="8">
    <source>
        <dbReference type="EMBL" id="CAH3129239.1"/>
    </source>
</evidence>
<comment type="subcellular location">
    <subcellularLocation>
        <location evidence="1">Membrane</location>
        <topology evidence="1">Multi-pass membrane protein</topology>
    </subcellularLocation>
</comment>
<keyword evidence="3" id="KW-0677">Repeat</keyword>
<dbReference type="Pfam" id="PF00520">
    <property type="entry name" value="Ion_trans"/>
    <property type="match status" value="1"/>
</dbReference>
<evidence type="ECO:0000256" key="6">
    <source>
        <dbReference type="SAM" id="Phobius"/>
    </source>
</evidence>
<dbReference type="GO" id="GO:0005886">
    <property type="term" value="C:plasma membrane"/>
    <property type="evidence" value="ECO:0007669"/>
    <property type="project" value="TreeGrafter"/>
</dbReference>
<keyword evidence="9" id="KW-1185">Reference proteome</keyword>
<evidence type="ECO:0000256" key="1">
    <source>
        <dbReference type="ARBA" id="ARBA00004141"/>
    </source>
</evidence>
<gene>
    <name evidence="8" type="ORF">PMEA_00013677</name>
</gene>
<dbReference type="EMBL" id="CALNXJ010000024">
    <property type="protein sequence ID" value="CAH3129239.1"/>
    <property type="molecule type" value="Genomic_DNA"/>
</dbReference>
<dbReference type="InterPro" id="IPR024862">
    <property type="entry name" value="TRPV"/>
</dbReference>
<keyword evidence="4 6" id="KW-1133">Transmembrane helix</keyword>
<protein>
    <recommendedName>
        <fullName evidence="7">Ion transport domain-containing protein</fullName>
    </recommendedName>
</protein>
<feature type="transmembrane region" description="Helical" evidence="6">
    <location>
        <begin position="404"/>
        <end position="421"/>
    </location>
</feature>
<comment type="caution">
    <text evidence="8">The sequence shown here is derived from an EMBL/GenBank/DDBJ whole genome shotgun (WGS) entry which is preliminary data.</text>
</comment>
<name>A0AAU9WY48_9CNID</name>
<feature type="domain" description="Ion transport" evidence="7">
    <location>
        <begin position="374"/>
        <end position="598"/>
    </location>
</feature>
<organism evidence="8 9">
    <name type="scientific">Pocillopora meandrina</name>
    <dbReference type="NCBI Taxonomy" id="46732"/>
    <lineage>
        <taxon>Eukaryota</taxon>
        <taxon>Metazoa</taxon>
        <taxon>Cnidaria</taxon>
        <taxon>Anthozoa</taxon>
        <taxon>Hexacorallia</taxon>
        <taxon>Scleractinia</taxon>
        <taxon>Astrocoeniina</taxon>
        <taxon>Pocilloporidae</taxon>
        <taxon>Pocillopora</taxon>
    </lineage>
</organism>
<evidence type="ECO:0000256" key="4">
    <source>
        <dbReference type="ARBA" id="ARBA00022989"/>
    </source>
</evidence>
<dbReference type="Gene3D" id="1.10.287.70">
    <property type="match status" value="1"/>
</dbReference>
<feature type="transmembrane region" description="Helical" evidence="6">
    <location>
        <begin position="507"/>
        <end position="526"/>
    </location>
</feature>
<dbReference type="AlphaFoldDB" id="A0AAU9WY48"/>
<dbReference type="PANTHER" id="PTHR10582:SF2">
    <property type="entry name" value="INACTIVE"/>
    <property type="match status" value="1"/>
</dbReference>
<dbReference type="GO" id="GO:0098703">
    <property type="term" value="P:calcium ion import across plasma membrane"/>
    <property type="evidence" value="ECO:0007669"/>
    <property type="project" value="TreeGrafter"/>
</dbReference>
<reference evidence="8 9" key="1">
    <citation type="submission" date="2022-05" db="EMBL/GenBank/DDBJ databases">
        <authorList>
            <consortium name="Genoscope - CEA"/>
            <person name="William W."/>
        </authorList>
    </citation>
    <scope>NUCLEOTIDE SEQUENCE [LARGE SCALE GENOMIC DNA]</scope>
</reference>
<evidence type="ECO:0000313" key="9">
    <source>
        <dbReference type="Proteomes" id="UP001159428"/>
    </source>
</evidence>
<feature type="transmembrane region" description="Helical" evidence="6">
    <location>
        <begin position="564"/>
        <end position="587"/>
    </location>
</feature>
<dbReference type="Proteomes" id="UP001159428">
    <property type="component" value="Unassembled WGS sequence"/>
</dbReference>
<evidence type="ECO:0000256" key="2">
    <source>
        <dbReference type="ARBA" id="ARBA00022692"/>
    </source>
</evidence>
<keyword evidence="5 6" id="KW-0472">Membrane</keyword>
<keyword evidence="2 6" id="KW-0812">Transmembrane</keyword>
<dbReference type="PANTHER" id="PTHR10582">
    <property type="entry name" value="TRANSIENT RECEPTOR POTENTIAL ION CHANNEL PROTEIN"/>
    <property type="match status" value="1"/>
</dbReference>
<feature type="transmembrane region" description="Helical" evidence="6">
    <location>
        <begin position="362"/>
        <end position="384"/>
    </location>
</feature>
<sequence>MKLVICNSELKREGQELLERNGVENNNKQEAQPEVDNHEDVLENDYDREFWIKVRSKQSNGLSWSRAMDEVTVERLIQKYKDNGELDDEDPALLMLKQWPASKQYIDNPEKLPGLEQKINQLLEIILQSEINSCNKYQTFRDEEDKTRKTLLHYAAELGFLNVSKTLVNKCPVLLTLKTEYAKDKRSMLPVELALVAEKDEVAAFLIRIMWHERVHQIFFLRPSDVTNPQPSFFNFKSIIGNPKMKKTVVAVLDQMINPHWPHLPKHKDSYENEKEKEVVEGAWRTITDDPLDYHFYYHILDGDEGGRPPKVLMLGGHGQTENKYFNWRDKSCLHVIAKNRNMEALQHPVVRMLVKAKWKSYGHFFLSLQAAFYVIFLLCLSYSLLSASTTVDPTQYGGEADSLRGFCEIFTLIMVVFYICEEINQMRLEGKSYFTEWMTLFDWSGLLLILCIIPLRYTQSKAEWLVASLAFLFNFLRIFKFSCLTRTTGLYTKTLAKIILHDVTRSMAVFIVIFFSFCGALSLSLCYSDENQQFSDFGDVLLSGFRALSEQRPIAYDYSNFNWLSILLMMAYMGIVIVILLNILIAQMSTTYTQAKKVARLEYDVDRILQLTRMERFPFLNLRVKYYKEGDWISEMKLAQDLLEFSEDRSPWESVEEKLTAIRDMMRKMVKQMRPGIG</sequence>
<dbReference type="GO" id="GO:0005262">
    <property type="term" value="F:calcium channel activity"/>
    <property type="evidence" value="ECO:0007669"/>
    <property type="project" value="TreeGrafter"/>
</dbReference>
<dbReference type="InterPro" id="IPR005821">
    <property type="entry name" value="Ion_trans_dom"/>
</dbReference>
<evidence type="ECO:0000259" key="7">
    <source>
        <dbReference type="Pfam" id="PF00520"/>
    </source>
</evidence>
<feature type="transmembrane region" description="Helical" evidence="6">
    <location>
        <begin position="441"/>
        <end position="459"/>
    </location>
</feature>
<accession>A0AAU9WY48</accession>
<proteinExistence type="predicted"/>
<feature type="transmembrane region" description="Helical" evidence="6">
    <location>
        <begin position="465"/>
        <end position="486"/>
    </location>
</feature>